<evidence type="ECO:0000313" key="4">
    <source>
        <dbReference type="Proteomes" id="UP000005203"/>
    </source>
</evidence>
<dbReference type="RefSeq" id="XP_026299960.1">
    <property type="nucleotide sequence ID" value="XM_026444175.1"/>
</dbReference>
<dbReference type="GO" id="GO:0001228">
    <property type="term" value="F:DNA-binding transcription activator activity, RNA polymerase II-specific"/>
    <property type="evidence" value="ECO:0007669"/>
    <property type="project" value="UniProtKB-ARBA"/>
</dbReference>
<dbReference type="InterPro" id="IPR036770">
    <property type="entry name" value="Ankyrin_rpt-contain_sf"/>
</dbReference>
<dbReference type="InterPro" id="IPR033926">
    <property type="entry name" value="IPT_NFkappaB"/>
</dbReference>
<dbReference type="InterPro" id="IPR013783">
    <property type="entry name" value="Ig-like_fold"/>
</dbReference>
<feature type="domain" description="RHD" evidence="2">
    <location>
        <begin position="70"/>
        <end position="268"/>
    </location>
</feature>
<dbReference type="SUPFAM" id="SSF49417">
    <property type="entry name" value="p53-like transcription factors"/>
    <property type="match status" value="1"/>
</dbReference>
<evidence type="ECO:0000313" key="3">
    <source>
        <dbReference type="EnsemblMetazoa" id="XP_026299960"/>
    </source>
</evidence>
<name>A0A7M7MRR4_APIME</name>
<dbReference type="SUPFAM" id="SSF81296">
    <property type="entry name" value="E set domains"/>
    <property type="match status" value="1"/>
</dbReference>
<evidence type="ECO:0000313" key="5">
    <source>
        <dbReference type="RefSeq" id="XP_026299960.1"/>
    </source>
</evidence>
<dbReference type="GO" id="GO:0045087">
    <property type="term" value="P:innate immune response"/>
    <property type="evidence" value="ECO:0007669"/>
    <property type="project" value="UniProtKB-ARBA"/>
</dbReference>
<dbReference type="Gene3D" id="2.60.40.10">
    <property type="entry name" value="Immunoglobulins"/>
    <property type="match status" value="1"/>
</dbReference>
<organism evidence="3">
    <name type="scientific">Apis mellifera</name>
    <name type="common">Honeybee</name>
    <dbReference type="NCBI Taxonomy" id="7460"/>
    <lineage>
        <taxon>Eukaryota</taxon>
        <taxon>Metazoa</taxon>
        <taxon>Ecdysozoa</taxon>
        <taxon>Arthropoda</taxon>
        <taxon>Hexapoda</taxon>
        <taxon>Insecta</taxon>
        <taxon>Pterygota</taxon>
        <taxon>Neoptera</taxon>
        <taxon>Endopterygota</taxon>
        <taxon>Hymenoptera</taxon>
        <taxon>Apocrita</taxon>
        <taxon>Aculeata</taxon>
        <taxon>Apoidea</taxon>
        <taxon>Anthophila</taxon>
        <taxon>Apidae</taxon>
        <taxon>Apis</taxon>
    </lineage>
</organism>
<dbReference type="PRINTS" id="PR00057">
    <property type="entry name" value="NFKBTNSCPFCT"/>
</dbReference>
<dbReference type="KEGG" id="ame:552247"/>
<feature type="repeat" description="ANK" evidence="1">
    <location>
        <begin position="645"/>
        <end position="668"/>
    </location>
</feature>
<keyword evidence="4" id="KW-1185">Reference proteome</keyword>
<dbReference type="InterPro" id="IPR000451">
    <property type="entry name" value="NFkB/Dor"/>
</dbReference>
<accession>A0A7M7MRR4</accession>
<feature type="repeat" description="ANK" evidence="1">
    <location>
        <begin position="504"/>
        <end position="525"/>
    </location>
</feature>
<dbReference type="GO" id="GO:0005737">
    <property type="term" value="C:cytoplasm"/>
    <property type="evidence" value="ECO:0007669"/>
    <property type="project" value="InterPro"/>
</dbReference>
<evidence type="ECO:0000256" key="1">
    <source>
        <dbReference type="PROSITE-ProRule" id="PRU00023"/>
    </source>
</evidence>
<dbReference type="InterPro" id="IPR011029">
    <property type="entry name" value="DEATH-like_dom_sf"/>
</dbReference>
<dbReference type="SUPFAM" id="SSF48403">
    <property type="entry name" value="Ankyrin repeat"/>
    <property type="match status" value="1"/>
</dbReference>
<dbReference type="InterPro" id="IPR032397">
    <property type="entry name" value="RHD_dimer"/>
</dbReference>
<dbReference type="PANTHER" id="PTHR24169:SF28">
    <property type="entry name" value="NUCLEAR FACTOR NF-KAPPA-B P110 SUBUNIT"/>
    <property type="match status" value="1"/>
</dbReference>
<dbReference type="Pfam" id="PF12796">
    <property type="entry name" value="Ank_2"/>
    <property type="match status" value="2"/>
</dbReference>
<feature type="repeat" description="ANK" evidence="1">
    <location>
        <begin position="679"/>
        <end position="714"/>
    </location>
</feature>
<proteinExistence type="predicted"/>
<dbReference type="CDD" id="cd01177">
    <property type="entry name" value="IPT_NFkappaB"/>
    <property type="match status" value="1"/>
</dbReference>
<dbReference type="InterPro" id="IPR008967">
    <property type="entry name" value="p53-like_TF_DNA-bd_sf"/>
</dbReference>
<gene>
    <name evidence="5" type="primary">LOC552247</name>
</gene>
<dbReference type="PRINTS" id="PR01415">
    <property type="entry name" value="ANKYRIN"/>
</dbReference>
<evidence type="ECO:0000259" key="2">
    <source>
        <dbReference type="PROSITE" id="PS50254"/>
    </source>
</evidence>
<dbReference type="GO" id="GO:0008063">
    <property type="term" value="P:Toll signaling pathway"/>
    <property type="evidence" value="ECO:0007669"/>
    <property type="project" value="UniProtKB-ARBA"/>
</dbReference>
<dbReference type="FunFam" id="2.60.40.10:FF:000046">
    <property type="entry name" value="Nuclear factor NF-kappa-B p105 subunit"/>
    <property type="match status" value="1"/>
</dbReference>
<dbReference type="PROSITE" id="PS50088">
    <property type="entry name" value="ANK_REPEAT"/>
    <property type="match status" value="5"/>
</dbReference>
<protein>
    <submittedName>
        <fullName evidence="5">Nuclear factor NF-kappa-B p100 subunit isoform X1</fullName>
    </submittedName>
</protein>
<dbReference type="InterPro" id="IPR014756">
    <property type="entry name" value="Ig_E-set"/>
</dbReference>
<dbReference type="CTD" id="5966"/>
<dbReference type="GO" id="GO:0007249">
    <property type="term" value="P:canonical NF-kappaB signal transduction"/>
    <property type="evidence" value="ECO:0007669"/>
    <property type="project" value="UniProtKB-ARBA"/>
</dbReference>
<reference evidence="3" key="1">
    <citation type="submission" date="2021-01" db="UniProtKB">
        <authorList>
            <consortium name="EnsemblMetazoa"/>
        </authorList>
    </citation>
    <scope>IDENTIFICATION</scope>
    <source>
        <strain evidence="3">DH4</strain>
    </source>
</reference>
<dbReference type="PROSITE" id="PS50254">
    <property type="entry name" value="REL_2"/>
    <property type="match status" value="1"/>
</dbReference>
<dbReference type="Gene3D" id="1.25.40.20">
    <property type="entry name" value="Ankyrin repeat-containing domain"/>
    <property type="match status" value="2"/>
</dbReference>
<dbReference type="InterPro" id="IPR037059">
    <property type="entry name" value="RHD_DNA_bind_dom_sf"/>
</dbReference>
<dbReference type="InterPro" id="IPR002110">
    <property type="entry name" value="Ankyrin_rpt"/>
</dbReference>
<sequence length="878" mass="100080">MPEIYENYTTLESISEDQNFFSYGYAMNNQDICSPLHGSQATTSINSPMSTVLSPLSDSEFLSLKNAIIIETPYITILEQPVDKFRFRYKSEMVGTHGSLMGSSNNNNRRKNAPTVQLHKYPDNAIIRCTLVTSDEHQRIPHPHKLVHRDGLDCDDPHDVKVSAENEYVATFHGMAIIHTAKKYIRDELIRKIKRNTLEIKKRENINATLSTIEEAHIKSDADRYQKYVNLNSVALCFQAFILDQNEIMRPITNPIYSHPINNLKSALTGELKICRIDKHTSSVEGAEEVFILVEKVGKKNIKVKFFELNEDDYEIWCDYGRFSELDVHHQYAIVFRTPPYRDLNITTPKEVFIQLERPSDGDCSEPVKFTYKPSDRIIGRKRQRISHSGSSELSFILPISNYSENENISDILNNSTEIKKILSEGITSPKCKEFLKNMDVDNYLKFFDNEENMLITDGPSTVQNQDDIMFAKNVLTKVIQYMKMDLKNVEEYIQKLFKDRSTYGDSPLHAALRYGQRDIVKYFLMLISSNKDCKAIVNGQNSSGKTPLHYAILQNQPEITKALLMLGADPNRTDDHGFSALHTAVKIPEAGACVDVLLFEKRTDIEAYNDGWMPLHLAAKAGSYDAVCSLIHAGVDVNNTDRFYGRTALHIAVEGGHTNIVEYLLKKTNISVNKRNLSGNTALHTAVVYTGVEAKELCALLLQHGADPHIRNHNRESNNLDKKKESHIKIKVEVDAEDEKADEVIGQSSFDLAKNKPDILQLFNRQYEETTNEMCSVTTKLELKDEDSEINWLNNEHKEKLSILLDKTQGWRKLAKHLNVEYLLKTFQNNSTSPSLFLLNYIDVEASLSVKEIQIILKKIGEKEAVEYINEIVSMYS</sequence>
<dbReference type="OrthoDB" id="10254686at2759"/>
<keyword evidence="1" id="KW-0040">ANK repeat</keyword>
<dbReference type="Gene3D" id="2.60.40.340">
    <property type="entry name" value="Rel homology domain (RHD), DNA-binding domain"/>
    <property type="match status" value="1"/>
</dbReference>
<dbReference type="GO" id="GO:0000978">
    <property type="term" value="F:RNA polymerase II cis-regulatory region sequence-specific DNA binding"/>
    <property type="evidence" value="ECO:0007669"/>
    <property type="project" value="TreeGrafter"/>
</dbReference>
<dbReference type="GO" id="GO:0005654">
    <property type="term" value="C:nucleoplasm"/>
    <property type="evidence" value="ECO:0007669"/>
    <property type="project" value="UniProtKB-ARBA"/>
</dbReference>
<dbReference type="GeneID" id="552247"/>
<dbReference type="GO" id="GO:0002225">
    <property type="term" value="P:positive regulation of antimicrobial peptide production"/>
    <property type="evidence" value="ECO:0007669"/>
    <property type="project" value="UniProtKB-ARBA"/>
</dbReference>
<accession>A0A8B8H7H4</accession>
<dbReference type="GO" id="GO:0035206">
    <property type="term" value="P:regulation of hemocyte proliferation"/>
    <property type="evidence" value="ECO:0007669"/>
    <property type="project" value="UniProtKB-ARBA"/>
</dbReference>
<dbReference type="PROSITE" id="PS50297">
    <property type="entry name" value="ANK_REP_REGION"/>
    <property type="match status" value="5"/>
</dbReference>
<reference evidence="5" key="2">
    <citation type="submission" date="2025-04" db="UniProtKB">
        <authorList>
            <consortium name="RefSeq"/>
        </authorList>
    </citation>
    <scope>IDENTIFICATION</scope>
    <source>
        <strain evidence="5">DH4</strain>
        <tissue evidence="5">Whole body</tissue>
    </source>
</reference>
<dbReference type="InterPro" id="IPR002909">
    <property type="entry name" value="IPT_dom"/>
</dbReference>
<feature type="repeat" description="ANK" evidence="1">
    <location>
        <begin position="544"/>
        <end position="576"/>
    </location>
</feature>
<dbReference type="PANTHER" id="PTHR24169">
    <property type="entry name" value="NUCLEAR FACTOR NF-KAPPA-B PROTEIN"/>
    <property type="match status" value="1"/>
</dbReference>
<dbReference type="Gene3D" id="1.10.533.10">
    <property type="entry name" value="Death Domain, Fas"/>
    <property type="match status" value="1"/>
</dbReference>
<dbReference type="SMART" id="SM00429">
    <property type="entry name" value="IPT"/>
    <property type="match status" value="1"/>
</dbReference>
<dbReference type="Proteomes" id="UP000005203">
    <property type="component" value="Linkage group LG12"/>
</dbReference>
<dbReference type="Pfam" id="PF00554">
    <property type="entry name" value="RHD_DNA_bind"/>
    <property type="match status" value="1"/>
</dbReference>
<dbReference type="InterPro" id="IPR011539">
    <property type="entry name" value="RHD_DNA_bind_dom"/>
</dbReference>
<dbReference type="EnsemblMetazoa" id="XM_026444175">
    <property type="protein sequence ID" value="XP_026299960"/>
    <property type="gene ID" value="LOC552247"/>
</dbReference>
<dbReference type="AlphaFoldDB" id="A0A7M7MRR4"/>
<dbReference type="SUPFAM" id="SSF47986">
    <property type="entry name" value="DEATH domain"/>
    <property type="match status" value="1"/>
</dbReference>
<dbReference type="SMART" id="SM00248">
    <property type="entry name" value="ANK"/>
    <property type="match status" value="6"/>
</dbReference>
<dbReference type="GO" id="GO:0048935">
    <property type="term" value="P:peripheral nervous system neuron development"/>
    <property type="evidence" value="ECO:0007669"/>
    <property type="project" value="UniProtKB-ARBA"/>
</dbReference>
<feature type="repeat" description="ANK" evidence="1">
    <location>
        <begin position="611"/>
        <end position="643"/>
    </location>
</feature>
<dbReference type="Pfam" id="PF16179">
    <property type="entry name" value="RHD_dimer"/>
    <property type="match status" value="1"/>
</dbReference>